<comment type="subcellular location">
    <subcellularLocation>
        <location evidence="2">Cell junction</location>
        <location evidence="2">Adherens junction</location>
    </subcellularLocation>
    <subcellularLocation>
        <location evidence="3">Cell membrane</location>
        <topology evidence="3">Multi-pass membrane protein</topology>
    </subcellularLocation>
    <subcellularLocation>
        <location evidence="1">Nucleus</location>
    </subcellularLocation>
</comment>
<dbReference type="Pfam" id="PF12632">
    <property type="entry name" value="Vezatin"/>
    <property type="match status" value="1"/>
</dbReference>
<keyword evidence="10" id="KW-0175">Coiled coil</keyword>
<dbReference type="GO" id="GO:0017022">
    <property type="term" value="F:myosin binding"/>
    <property type="evidence" value="ECO:0007669"/>
    <property type="project" value="InterPro"/>
</dbReference>
<evidence type="ECO:0000256" key="13">
    <source>
        <dbReference type="SAM" id="MobiDB-lite"/>
    </source>
</evidence>
<name>A7REW6_NEMVE</name>
<gene>
    <name evidence="16" type="ORF">NEMVEDRAFT_v1g237736</name>
</gene>
<dbReference type="GO" id="GO:0098609">
    <property type="term" value="P:cell-cell adhesion"/>
    <property type="evidence" value="ECO:0000318"/>
    <property type="project" value="GO_Central"/>
</dbReference>
<dbReference type="OMA" id="IVCENPR"/>
<dbReference type="EMBL" id="DS469507">
    <property type="protein sequence ID" value="EDO49863.1"/>
    <property type="molecule type" value="Genomic_DNA"/>
</dbReference>
<keyword evidence="9 14" id="KW-1133">Transmembrane helix</keyword>
<dbReference type="GO" id="GO:0005634">
    <property type="term" value="C:nucleus"/>
    <property type="evidence" value="ECO:0007669"/>
    <property type="project" value="UniProtKB-SubCell"/>
</dbReference>
<evidence type="ECO:0000256" key="2">
    <source>
        <dbReference type="ARBA" id="ARBA00004536"/>
    </source>
</evidence>
<evidence type="ECO:0000256" key="14">
    <source>
        <dbReference type="SAM" id="Phobius"/>
    </source>
</evidence>
<feature type="transmembrane region" description="Helical" evidence="14">
    <location>
        <begin position="101"/>
        <end position="127"/>
    </location>
</feature>
<protein>
    <recommendedName>
        <fullName evidence="5">Vezatin</fullName>
    </recommendedName>
</protein>
<organism evidence="16 17">
    <name type="scientific">Nematostella vectensis</name>
    <name type="common">Starlet sea anemone</name>
    <dbReference type="NCBI Taxonomy" id="45351"/>
    <lineage>
        <taxon>Eukaryota</taxon>
        <taxon>Metazoa</taxon>
        <taxon>Cnidaria</taxon>
        <taxon>Anthozoa</taxon>
        <taxon>Hexacorallia</taxon>
        <taxon>Actiniaria</taxon>
        <taxon>Edwardsiidae</taxon>
        <taxon>Nematostella</taxon>
    </lineage>
</organism>
<sequence length="666" mass="75373">MGNFQTQENVTKYKDSKCHDNACFISKKIYQLKKILLSPYMRWQADQIVQFKKDCASLVINSGTLNEDDFEFLLRFDPELFNADDKDCENKQTDASLTKALPLFFGVTSHSGMYLFAMFVALAALAFNPITYSHFTKPLVYTLTILAVTLVVLVVSFFTVTYLKFRISKQYWRYIGILREYCSNIRSLLLLVRKSINMIQEVELICRGQMLVGSGMPKGMLSTSLNDNFENVIYPKLRQCMFDKLSNIHEQTSKAAKNLNENLAQFPELDSMFTSMSVAPMESLFVQEASLSTHHLKNLLAIAASQQSEFLSRYLLLLSDQAYGDMEERSVQIELMSKMNTVFIEPACTIAQALASLQRSYHAHKVAMNFSGEGDPSPKQQHLAPQSNWIPFSTAIHSLELHLKLGITKVNTLNEIIKDYLEKERLMDEELVHTELCNEMKVLKGEIESVMCCWEEGYHRLSSVSGKHDSVSKNNIPPHISEDADVASQVISLVSPDSMIEEGDYVLEAYTDSYDDVIIDQPILTREDLEKESRAREESRHLLKELKNVLLTKSKDPLISHEGFVDPIKKHDSNKNARESLKIETCKQESTDKGPFRSSGVTETTPAKQAIDQDASWQPAMVPTSPKYSNEQSSMAFSVAAMAAVRSRQMGMMEENFGSDDSDMSD</sequence>
<dbReference type="KEGG" id="nve:5522298"/>
<dbReference type="AlphaFoldDB" id="A7REW6"/>
<feature type="region of interest" description="Disordered" evidence="13">
    <location>
        <begin position="587"/>
        <end position="631"/>
    </location>
</feature>
<dbReference type="PANTHER" id="PTHR15989">
    <property type="entry name" value="VEZATIN"/>
    <property type="match status" value="1"/>
</dbReference>
<evidence type="ECO:0000313" key="17">
    <source>
        <dbReference type="Proteomes" id="UP000001593"/>
    </source>
</evidence>
<evidence type="ECO:0000256" key="11">
    <source>
        <dbReference type="ARBA" id="ARBA00023136"/>
    </source>
</evidence>
<keyword evidence="8" id="KW-0965">Cell junction</keyword>
<keyword evidence="17" id="KW-1185">Reference proteome</keyword>
<proteinExistence type="inferred from homology"/>
<dbReference type="PhylomeDB" id="A7REW6"/>
<keyword evidence="6" id="KW-1003">Cell membrane</keyword>
<evidence type="ECO:0000313" key="16">
    <source>
        <dbReference type="EMBL" id="EDO49863.1"/>
    </source>
</evidence>
<keyword evidence="12" id="KW-0539">Nucleus</keyword>
<evidence type="ECO:0000259" key="15">
    <source>
        <dbReference type="Pfam" id="PF12632"/>
    </source>
</evidence>
<evidence type="ECO:0000256" key="3">
    <source>
        <dbReference type="ARBA" id="ARBA00004651"/>
    </source>
</evidence>
<dbReference type="InParanoid" id="A7REW6"/>
<dbReference type="OrthoDB" id="21151at2759"/>
<feature type="transmembrane region" description="Helical" evidence="14">
    <location>
        <begin position="139"/>
        <end position="163"/>
    </location>
</feature>
<evidence type="ECO:0000256" key="9">
    <source>
        <dbReference type="ARBA" id="ARBA00022989"/>
    </source>
</evidence>
<evidence type="ECO:0000256" key="10">
    <source>
        <dbReference type="ARBA" id="ARBA00023054"/>
    </source>
</evidence>
<dbReference type="InterPro" id="IPR026859">
    <property type="entry name" value="Myosin-bd"/>
</dbReference>
<dbReference type="HOGENOM" id="CLU_412400_0_0_1"/>
<dbReference type="STRING" id="45351.A7REW6"/>
<dbReference type="GO" id="GO:0005912">
    <property type="term" value="C:adherens junction"/>
    <property type="evidence" value="ECO:0007669"/>
    <property type="project" value="UniProtKB-SubCell"/>
</dbReference>
<evidence type="ECO:0000256" key="5">
    <source>
        <dbReference type="ARBA" id="ARBA00018125"/>
    </source>
</evidence>
<feature type="domain" description="Myosin-binding" evidence="15">
    <location>
        <begin position="115"/>
        <end position="404"/>
    </location>
</feature>
<keyword evidence="7 14" id="KW-0812">Transmembrane</keyword>
<evidence type="ECO:0000256" key="4">
    <source>
        <dbReference type="ARBA" id="ARBA00007245"/>
    </source>
</evidence>
<accession>A7REW6</accession>
<reference evidence="16 17" key="1">
    <citation type="journal article" date="2007" name="Science">
        <title>Sea anemone genome reveals ancestral eumetazoan gene repertoire and genomic organization.</title>
        <authorList>
            <person name="Putnam N.H."/>
            <person name="Srivastava M."/>
            <person name="Hellsten U."/>
            <person name="Dirks B."/>
            <person name="Chapman J."/>
            <person name="Salamov A."/>
            <person name="Terry A."/>
            <person name="Shapiro H."/>
            <person name="Lindquist E."/>
            <person name="Kapitonov V.V."/>
            <person name="Jurka J."/>
            <person name="Genikhovich G."/>
            <person name="Grigoriev I.V."/>
            <person name="Lucas S.M."/>
            <person name="Steele R.E."/>
            <person name="Finnerty J.R."/>
            <person name="Technau U."/>
            <person name="Martindale M.Q."/>
            <person name="Rokhsar D.S."/>
        </authorList>
    </citation>
    <scope>NUCLEOTIDE SEQUENCE [LARGE SCALE GENOMIC DNA]</scope>
    <source>
        <strain evidence="17">CH2 X CH6</strain>
    </source>
</reference>
<keyword evidence="11 14" id="KW-0472">Membrane</keyword>
<dbReference type="GO" id="GO:0005886">
    <property type="term" value="C:plasma membrane"/>
    <property type="evidence" value="ECO:0000318"/>
    <property type="project" value="GO_Central"/>
</dbReference>
<dbReference type="InterPro" id="IPR026858">
    <property type="entry name" value="Vezatin"/>
</dbReference>
<dbReference type="Proteomes" id="UP000001593">
    <property type="component" value="Unassembled WGS sequence"/>
</dbReference>
<evidence type="ECO:0000256" key="7">
    <source>
        <dbReference type="ARBA" id="ARBA00022692"/>
    </source>
</evidence>
<comment type="similarity">
    <text evidence="4">Belongs to the vezatin family.</text>
</comment>
<dbReference type="PANTHER" id="PTHR15989:SF5">
    <property type="entry name" value="VEZATIN"/>
    <property type="match status" value="1"/>
</dbReference>
<evidence type="ECO:0000256" key="12">
    <source>
        <dbReference type="ARBA" id="ARBA00023242"/>
    </source>
</evidence>
<evidence type="ECO:0000256" key="8">
    <source>
        <dbReference type="ARBA" id="ARBA00022949"/>
    </source>
</evidence>
<evidence type="ECO:0000256" key="6">
    <source>
        <dbReference type="ARBA" id="ARBA00022475"/>
    </source>
</evidence>
<evidence type="ECO:0000256" key="1">
    <source>
        <dbReference type="ARBA" id="ARBA00004123"/>
    </source>
</evidence>